<dbReference type="InterPro" id="IPR011008">
    <property type="entry name" value="Dimeric_a/b-barrel"/>
</dbReference>
<dbReference type="SUPFAM" id="SSF54909">
    <property type="entry name" value="Dimeric alpha+beta barrel"/>
    <property type="match status" value="1"/>
</dbReference>
<protein>
    <recommendedName>
        <fullName evidence="1">Transcription regulator AsnC/Lrp ligand binding domain-containing protein</fullName>
    </recommendedName>
</protein>
<dbReference type="AlphaFoldDB" id="A0A381WT06"/>
<feature type="domain" description="Transcription regulator AsnC/Lrp ligand binding" evidence="1">
    <location>
        <begin position="6"/>
        <end position="72"/>
    </location>
</feature>
<reference evidence="2" key="1">
    <citation type="submission" date="2018-05" db="EMBL/GenBank/DDBJ databases">
        <authorList>
            <person name="Lanie J.A."/>
            <person name="Ng W.-L."/>
            <person name="Kazmierczak K.M."/>
            <person name="Andrzejewski T.M."/>
            <person name="Davidsen T.M."/>
            <person name="Wayne K.J."/>
            <person name="Tettelin H."/>
            <person name="Glass J.I."/>
            <person name="Rusch D."/>
            <person name="Podicherti R."/>
            <person name="Tsui H.-C.T."/>
            <person name="Winkler M.E."/>
        </authorList>
    </citation>
    <scope>NUCLEOTIDE SEQUENCE</scope>
</reference>
<dbReference type="InterPro" id="IPR019887">
    <property type="entry name" value="Tscrpt_reg_AsnC/Lrp_C"/>
</dbReference>
<evidence type="ECO:0000259" key="1">
    <source>
        <dbReference type="Pfam" id="PF01037"/>
    </source>
</evidence>
<dbReference type="PANTHER" id="PTHR43413">
    <property type="entry name" value="TRANSCRIPTIONAL REGULATOR, ASNC FAMILY"/>
    <property type="match status" value="1"/>
</dbReference>
<dbReference type="InterPro" id="IPR050684">
    <property type="entry name" value="HTH-Siroheme_Decarb"/>
</dbReference>
<accession>A0A381WT06</accession>
<proteinExistence type="predicted"/>
<name>A0A381WT06_9ZZZZ</name>
<dbReference type="PANTHER" id="PTHR43413:SF6">
    <property type="entry name" value="REGULATORY PROTEIN ASNC"/>
    <property type="match status" value="1"/>
</dbReference>
<dbReference type="Pfam" id="PF01037">
    <property type="entry name" value="AsnC_trans_reg"/>
    <property type="match status" value="1"/>
</dbReference>
<sequence length="80" mass="9016">MAQAYVLINCELGSEDDIIRELKGYESVKEVTGTFGAYDIVAKVEADTSDELRETVTWKIRKMNKIRSTLTLMKVEGQGE</sequence>
<dbReference type="EMBL" id="UINC01012634">
    <property type="protein sequence ID" value="SVA55067.1"/>
    <property type="molecule type" value="Genomic_DNA"/>
</dbReference>
<evidence type="ECO:0000313" key="2">
    <source>
        <dbReference type="EMBL" id="SVA55067.1"/>
    </source>
</evidence>
<gene>
    <name evidence="2" type="ORF">METZ01_LOCUS107921</name>
</gene>
<dbReference type="Gene3D" id="3.30.70.920">
    <property type="match status" value="1"/>
</dbReference>
<organism evidence="2">
    <name type="scientific">marine metagenome</name>
    <dbReference type="NCBI Taxonomy" id="408172"/>
    <lineage>
        <taxon>unclassified sequences</taxon>
        <taxon>metagenomes</taxon>
        <taxon>ecological metagenomes</taxon>
    </lineage>
</organism>